<dbReference type="AlphaFoldDB" id="A0A090FRP8"/>
<keyword evidence="6" id="KW-1185">Reference proteome</keyword>
<protein>
    <submittedName>
        <fullName evidence="5">Histidine/lysine/arginine/ornithine transporter subunit periplasmic-binding component of ABC superfamily</fullName>
    </submittedName>
</protein>
<dbReference type="EMBL" id="CCMZ01000032">
    <property type="protein sequence ID" value="CDX21609.1"/>
    <property type="molecule type" value="Genomic_DNA"/>
</dbReference>
<dbReference type="Gene3D" id="3.40.190.10">
    <property type="entry name" value="Periplasmic binding protein-like II"/>
    <property type="match status" value="2"/>
</dbReference>
<dbReference type="STRING" id="69974.MPLDJ20_110112"/>
<dbReference type="SUPFAM" id="SSF53850">
    <property type="entry name" value="Periplasmic binding protein-like II"/>
    <property type="match status" value="1"/>
</dbReference>
<evidence type="ECO:0000259" key="3">
    <source>
        <dbReference type="SMART" id="SM00062"/>
    </source>
</evidence>
<evidence type="ECO:0000256" key="2">
    <source>
        <dbReference type="SAM" id="SignalP"/>
    </source>
</evidence>
<dbReference type="PANTHER" id="PTHR35936">
    <property type="entry name" value="MEMBRANE-BOUND LYTIC MUREIN TRANSGLYCOSYLASE F"/>
    <property type="match status" value="1"/>
</dbReference>
<dbReference type="Proteomes" id="UP000045285">
    <property type="component" value="Unassembled WGS sequence"/>
</dbReference>
<evidence type="ECO:0000313" key="7">
    <source>
        <dbReference type="Proteomes" id="UP000046373"/>
    </source>
</evidence>
<dbReference type="SMART" id="SM00062">
    <property type="entry name" value="PBPb"/>
    <property type="match status" value="1"/>
</dbReference>
<gene>
    <name evidence="5" type="primary">hisJ</name>
    <name evidence="5" type="ORF">MPL3356_380046</name>
    <name evidence="4" type="ORF">MPLDJ20_110112</name>
</gene>
<dbReference type="PANTHER" id="PTHR35936:SF13">
    <property type="entry name" value="HISTIDINE-BINDING PERIPLASMIC PROTEIN"/>
    <property type="match status" value="1"/>
</dbReference>
<dbReference type="EMBL" id="CCNB01000003">
    <property type="protein sequence ID" value="CDX17442.1"/>
    <property type="molecule type" value="Genomic_DNA"/>
</dbReference>
<dbReference type="Pfam" id="PF00497">
    <property type="entry name" value="SBP_bac_3"/>
    <property type="match status" value="1"/>
</dbReference>
<evidence type="ECO:0000313" key="6">
    <source>
        <dbReference type="Proteomes" id="UP000045285"/>
    </source>
</evidence>
<organism evidence="5 6">
    <name type="scientific">Mesorhizobium plurifarium</name>
    <dbReference type="NCBI Taxonomy" id="69974"/>
    <lineage>
        <taxon>Bacteria</taxon>
        <taxon>Pseudomonadati</taxon>
        <taxon>Pseudomonadota</taxon>
        <taxon>Alphaproteobacteria</taxon>
        <taxon>Hyphomicrobiales</taxon>
        <taxon>Phyllobacteriaceae</taxon>
        <taxon>Mesorhizobium</taxon>
    </lineage>
</organism>
<feature type="signal peptide" evidence="2">
    <location>
        <begin position="1"/>
        <end position="24"/>
    </location>
</feature>
<accession>A0A090FRP8</accession>
<proteinExistence type="predicted"/>
<sequence length="262" mass="28681">MKKLALIASLIAAALGAASAPSAAADDVIRFGVAAEPYAPFSVKDASGKWQGWEIDLMNAVCTEMKAKCEIVDIAWDGIIPALLDKKFDVIWSSMSITDKRKEVIDFTDKYYYSPNVLVGAKADTRKFDVTKPETFKGVAVAAQNASLQATYMQDKFNGIADVKIYPTLDDEIADMQAGRVDLMAAAGIQIQDFLKKPEGQAYEVKVTLPHEKMFGYGDGGGVRKEDTALRDRLNAALKAVKASGEYDTITKRYFDFDIYGD</sequence>
<name>A0A090FRP8_MESPL</name>
<reference evidence="5 7" key="2">
    <citation type="submission" date="2014-08" db="EMBL/GenBank/DDBJ databases">
        <authorList>
            <person name="Moulin Lionel"/>
        </authorList>
    </citation>
    <scope>NUCLEOTIDE SEQUENCE [LARGE SCALE GENOMIC DNA]</scope>
</reference>
<feature type="chain" id="PRO_5007380971" evidence="2">
    <location>
        <begin position="25"/>
        <end position="262"/>
    </location>
</feature>
<evidence type="ECO:0000256" key="1">
    <source>
        <dbReference type="ARBA" id="ARBA00022729"/>
    </source>
</evidence>
<keyword evidence="1 2" id="KW-0732">Signal</keyword>
<feature type="domain" description="Solute-binding protein family 3/N-terminal" evidence="3">
    <location>
        <begin position="28"/>
        <end position="258"/>
    </location>
</feature>
<dbReference type="InterPro" id="IPR001638">
    <property type="entry name" value="Solute-binding_3/MltF_N"/>
</dbReference>
<dbReference type="Proteomes" id="UP000046373">
    <property type="component" value="Unassembled WGS sequence"/>
</dbReference>
<reference evidence="6" key="1">
    <citation type="submission" date="2014-08" db="EMBL/GenBank/DDBJ databases">
        <authorList>
            <person name="Moulin L."/>
        </authorList>
    </citation>
    <scope>NUCLEOTIDE SEQUENCE [LARGE SCALE GENOMIC DNA]</scope>
</reference>
<evidence type="ECO:0000313" key="5">
    <source>
        <dbReference type="EMBL" id="CDX21609.1"/>
    </source>
</evidence>
<evidence type="ECO:0000313" key="4">
    <source>
        <dbReference type="EMBL" id="CDX17442.1"/>
    </source>
</evidence>